<dbReference type="SUPFAM" id="SSF56349">
    <property type="entry name" value="DNA breaking-rejoining enzymes"/>
    <property type="match status" value="1"/>
</dbReference>
<dbReference type="Gene3D" id="1.10.150.130">
    <property type="match status" value="1"/>
</dbReference>
<evidence type="ECO:0000259" key="5">
    <source>
        <dbReference type="PROSITE" id="PS51898"/>
    </source>
</evidence>
<dbReference type="OrthoDB" id="662444at2"/>
<dbReference type="GO" id="GO:0015074">
    <property type="term" value="P:DNA integration"/>
    <property type="evidence" value="ECO:0007669"/>
    <property type="project" value="UniProtKB-KW"/>
</dbReference>
<dbReference type="AlphaFoldDB" id="A0A010S596"/>
<dbReference type="Pfam" id="PF00589">
    <property type="entry name" value="Phage_integrase"/>
    <property type="match status" value="1"/>
</dbReference>
<dbReference type="PATRIC" id="fig|1042209.11.peg.578"/>
<evidence type="ECO:0000256" key="2">
    <source>
        <dbReference type="ARBA" id="ARBA00023125"/>
    </source>
</evidence>
<dbReference type="Proteomes" id="UP000022611">
    <property type="component" value="Unassembled WGS sequence"/>
</dbReference>
<protein>
    <submittedName>
        <fullName evidence="7">Integrase</fullName>
    </submittedName>
</protein>
<dbReference type="GO" id="GO:0006310">
    <property type="term" value="P:DNA recombination"/>
    <property type="evidence" value="ECO:0007669"/>
    <property type="project" value="UniProtKB-KW"/>
</dbReference>
<dbReference type="PROSITE" id="PS51900">
    <property type="entry name" value="CB"/>
    <property type="match status" value="1"/>
</dbReference>
<dbReference type="Gene3D" id="3.30.160.60">
    <property type="entry name" value="Classic Zinc Finger"/>
    <property type="match status" value="1"/>
</dbReference>
<name>A0A010S596_PSEFL</name>
<dbReference type="RefSeq" id="WP_024264681.1">
    <property type="nucleotide sequence ID" value="NZ_AFOY02000004.1"/>
</dbReference>
<dbReference type="InterPro" id="IPR011010">
    <property type="entry name" value="DNA_brk_join_enz"/>
</dbReference>
<evidence type="ECO:0000256" key="3">
    <source>
        <dbReference type="ARBA" id="ARBA00023172"/>
    </source>
</evidence>
<dbReference type="eggNOG" id="COG0582">
    <property type="taxonomic scope" value="Bacteria"/>
</dbReference>
<keyword evidence="2 4" id="KW-0238">DNA-binding</keyword>
<reference evidence="7 8" key="1">
    <citation type="journal article" date="2011" name="J. Bacteriol.">
        <title>Draft genome sequence of the polycyclic aromatic hydrocarbon-degrading, genetically engineered bioluminescent bioreporter Pseudomonas fluorescens HK44.</title>
        <authorList>
            <person name="Chauhan A."/>
            <person name="Layton A.C."/>
            <person name="Williams D.E."/>
            <person name="Smartt A.E."/>
            <person name="Ripp S."/>
            <person name="Karpinets T.V."/>
            <person name="Brown S.D."/>
            <person name="Sayler G.S."/>
        </authorList>
    </citation>
    <scope>NUCLEOTIDE SEQUENCE [LARGE SCALE GENOMIC DNA]</scope>
    <source>
        <strain evidence="7 8">HK44</strain>
    </source>
</reference>
<dbReference type="InterPro" id="IPR044068">
    <property type="entry name" value="CB"/>
</dbReference>
<keyword evidence="1" id="KW-0229">DNA integration</keyword>
<dbReference type="HOGENOM" id="CLU_052612_0_0_6"/>
<organism evidence="7 8">
    <name type="scientific">Pseudomonas fluorescens HK44</name>
    <dbReference type="NCBI Taxonomy" id="1042209"/>
    <lineage>
        <taxon>Bacteria</taxon>
        <taxon>Pseudomonadati</taxon>
        <taxon>Pseudomonadota</taxon>
        <taxon>Gammaproteobacteria</taxon>
        <taxon>Pseudomonadales</taxon>
        <taxon>Pseudomonadaceae</taxon>
        <taxon>Pseudomonas</taxon>
    </lineage>
</organism>
<accession>A0A010S596</accession>
<keyword evidence="3" id="KW-0233">DNA recombination</keyword>
<evidence type="ECO:0000259" key="6">
    <source>
        <dbReference type="PROSITE" id="PS51900"/>
    </source>
</evidence>
<sequence length="349" mass="39952">MRPRKTENRDLPPGMVRRKRPRKNGTVWVGYYYRDANGKELSLGSDFDKARLKWAELEAKAKPADLKIMMGIFDRYERDIIPKKAPRTQKDNKAELKHLRKGFEDAPIDAITPSMVAQYRDARIAKTRANREIALLSHVFNMAREWGFTDRENPCAGVRKNKEKVRDYYANDMVWAAVYGQAPQELKDAMDLAYLTGQRPADVIAMTSGDIEGDYLTVQQGKTSKRLRIQMQAGGVKNSLGLLIEEIMERNKQHSSQHFILSRSGMRVSQQMLRNRWDGAREAARTLAVKEGWTDDAEKIRQFQFKDIRPKAASEITDIADASLLLGHSEQEITKRVYRRIGAIAQPAK</sequence>
<dbReference type="InterPro" id="IPR002104">
    <property type="entry name" value="Integrase_catalytic"/>
</dbReference>
<feature type="domain" description="Core-binding (CB)" evidence="6">
    <location>
        <begin position="67"/>
        <end position="144"/>
    </location>
</feature>
<evidence type="ECO:0000256" key="4">
    <source>
        <dbReference type="PROSITE-ProRule" id="PRU01248"/>
    </source>
</evidence>
<dbReference type="Gene3D" id="1.10.443.10">
    <property type="entry name" value="Intergrase catalytic core"/>
    <property type="match status" value="1"/>
</dbReference>
<dbReference type="EMBL" id="AFOY02000004">
    <property type="protein sequence ID" value="EXF95754.1"/>
    <property type="molecule type" value="Genomic_DNA"/>
</dbReference>
<dbReference type="InterPro" id="IPR010998">
    <property type="entry name" value="Integrase_recombinase_N"/>
</dbReference>
<evidence type="ECO:0000313" key="8">
    <source>
        <dbReference type="Proteomes" id="UP000022611"/>
    </source>
</evidence>
<gene>
    <name evidence="7" type="ORF">HK44_020280</name>
</gene>
<dbReference type="GO" id="GO:0003677">
    <property type="term" value="F:DNA binding"/>
    <property type="evidence" value="ECO:0007669"/>
    <property type="project" value="UniProtKB-UniRule"/>
</dbReference>
<dbReference type="PROSITE" id="PS51898">
    <property type="entry name" value="TYR_RECOMBINASE"/>
    <property type="match status" value="1"/>
</dbReference>
<feature type="domain" description="Tyr recombinase" evidence="5">
    <location>
        <begin position="164"/>
        <end position="349"/>
    </location>
</feature>
<dbReference type="InterPro" id="IPR057084">
    <property type="entry name" value="Int_N"/>
</dbReference>
<dbReference type="Pfam" id="PF24624">
    <property type="entry name" value="Int_N"/>
    <property type="match status" value="1"/>
</dbReference>
<evidence type="ECO:0000256" key="1">
    <source>
        <dbReference type="ARBA" id="ARBA00022908"/>
    </source>
</evidence>
<proteinExistence type="predicted"/>
<evidence type="ECO:0000313" key="7">
    <source>
        <dbReference type="EMBL" id="EXF95754.1"/>
    </source>
</evidence>
<comment type="caution">
    <text evidence="7">The sequence shown here is derived from an EMBL/GenBank/DDBJ whole genome shotgun (WGS) entry which is preliminary data.</text>
</comment>
<dbReference type="InterPro" id="IPR013762">
    <property type="entry name" value="Integrase-like_cat_sf"/>
</dbReference>